<dbReference type="EMBL" id="ML170201">
    <property type="protein sequence ID" value="TDL18966.1"/>
    <property type="molecule type" value="Genomic_DNA"/>
</dbReference>
<dbReference type="InterPro" id="IPR029063">
    <property type="entry name" value="SAM-dependent_MTases_sf"/>
</dbReference>
<feature type="region of interest" description="Disordered" evidence="1">
    <location>
        <begin position="1"/>
        <end position="29"/>
    </location>
</feature>
<dbReference type="GO" id="GO:0032259">
    <property type="term" value="P:methylation"/>
    <property type="evidence" value="ECO:0007669"/>
    <property type="project" value="UniProtKB-KW"/>
</dbReference>
<dbReference type="PANTHER" id="PTHR43591">
    <property type="entry name" value="METHYLTRANSFERASE"/>
    <property type="match status" value="1"/>
</dbReference>
<reference evidence="2 3" key="1">
    <citation type="submission" date="2018-06" db="EMBL/GenBank/DDBJ databases">
        <title>A transcriptomic atlas of mushroom development highlights an independent origin of complex multicellularity.</title>
        <authorList>
            <consortium name="DOE Joint Genome Institute"/>
            <person name="Krizsan K."/>
            <person name="Almasi E."/>
            <person name="Merenyi Z."/>
            <person name="Sahu N."/>
            <person name="Viragh M."/>
            <person name="Koszo T."/>
            <person name="Mondo S."/>
            <person name="Kiss B."/>
            <person name="Balint B."/>
            <person name="Kues U."/>
            <person name="Barry K."/>
            <person name="Hegedus J.C."/>
            <person name="Henrissat B."/>
            <person name="Johnson J."/>
            <person name="Lipzen A."/>
            <person name="Ohm R."/>
            <person name="Nagy I."/>
            <person name="Pangilinan J."/>
            <person name="Yan J."/>
            <person name="Xiong Y."/>
            <person name="Grigoriev I.V."/>
            <person name="Hibbett D.S."/>
            <person name="Nagy L.G."/>
        </authorList>
    </citation>
    <scope>NUCLEOTIDE SEQUENCE [LARGE SCALE GENOMIC DNA]</scope>
    <source>
        <strain evidence="2 3">SZMC22713</strain>
    </source>
</reference>
<keyword evidence="3" id="KW-1185">Reference proteome</keyword>
<dbReference type="PANTHER" id="PTHR43591:SF24">
    <property type="entry name" value="2-METHOXY-6-POLYPRENYL-1,4-BENZOQUINOL METHYLASE, MITOCHONDRIAL"/>
    <property type="match status" value="1"/>
</dbReference>
<organism evidence="2 3">
    <name type="scientific">Rickenella mellea</name>
    <dbReference type="NCBI Taxonomy" id="50990"/>
    <lineage>
        <taxon>Eukaryota</taxon>
        <taxon>Fungi</taxon>
        <taxon>Dikarya</taxon>
        <taxon>Basidiomycota</taxon>
        <taxon>Agaricomycotina</taxon>
        <taxon>Agaricomycetes</taxon>
        <taxon>Hymenochaetales</taxon>
        <taxon>Rickenellaceae</taxon>
        <taxon>Rickenella</taxon>
    </lineage>
</organism>
<proteinExistence type="predicted"/>
<keyword evidence="2" id="KW-0808">Transferase</keyword>
<dbReference type="CDD" id="cd02440">
    <property type="entry name" value="AdoMet_MTases"/>
    <property type="match status" value="1"/>
</dbReference>
<keyword evidence="2" id="KW-0489">Methyltransferase</keyword>
<protein>
    <submittedName>
        <fullName evidence="2">S-adenosyl-L-methionine-dependent methyltransferase</fullName>
    </submittedName>
</protein>
<gene>
    <name evidence="2" type="ORF">BD410DRAFT_830561</name>
</gene>
<dbReference type="GO" id="GO:0008168">
    <property type="term" value="F:methyltransferase activity"/>
    <property type="evidence" value="ECO:0007669"/>
    <property type="project" value="UniProtKB-KW"/>
</dbReference>
<name>A0A4Y7PVA3_9AGAM</name>
<dbReference type="Proteomes" id="UP000294933">
    <property type="component" value="Unassembled WGS sequence"/>
</dbReference>
<dbReference type="Gene3D" id="3.40.50.150">
    <property type="entry name" value="Vaccinia Virus protein VP39"/>
    <property type="match status" value="1"/>
</dbReference>
<dbReference type="AlphaFoldDB" id="A0A4Y7PVA3"/>
<dbReference type="SUPFAM" id="SSF53335">
    <property type="entry name" value="S-adenosyl-L-methionine-dependent methyltransferases"/>
    <property type="match status" value="1"/>
</dbReference>
<dbReference type="VEuPathDB" id="FungiDB:BD410DRAFT_830561"/>
<dbReference type="STRING" id="50990.A0A4Y7PVA3"/>
<feature type="compositionally biased region" description="Low complexity" evidence="1">
    <location>
        <begin position="1"/>
        <end position="20"/>
    </location>
</feature>
<dbReference type="Pfam" id="PF13489">
    <property type="entry name" value="Methyltransf_23"/>
    <property type="match status" value="1"/>
</dbReference>
<evidence type="ECO:0000313" key="2">
    <source>
        <dbReference type="EMBL" id="TDL18966.1"/>
    </source>
</evidence>
<sequence length="332" mass="36758">MSDYSFSNRSGSSGSNGHGSSMDEDDRSTAASSLSAAPSIYSFNSERDGMALIRYIQGRAFNAQNDLYFLPAGECKFQSTHRFTYDVEFERLEKYHLVHLVSLGQLYIEPERVRRIMAPREGDQKRVLDLGTGCGNWVIGMAHEFPHAEVVGVDLAPNTAAPLPPNARLEIDDFNLGLSHYYDSFDVVHARGVSIGVADFRQFVHEAAKCLKPGGILLIADGDPNLLNEHKELQEMAFGDGGPGQSWLARGMFEGVNALKRRGSSSDDSVILYEILYNCPLLEDVGEHSHFVPIGPWERGGPEEAYPRNLGASSINCLNFINSFSRTREMFL</sequence>
<dbReference type="OrthoDB" id="2013972at2759"/>
<evidence type="ECO:0000313" key="3">
    <source>
        <dbReference type="Proteomes" id="UP000294933"/>
    </source>
</evidence>
<accession>A0A4Y7PVA3</accession>
<evidence type="ECO:0000256" key="1">
    <source>
        <dbReference type="SAM" id="MobiDB-lite"/>
    </source>
</evidence>